<accession>G6YS91</accession>
<evidence type="ECO:0000313" key="1">
    <source>
        <dbReference type="EMBL" id="EHJ04835.1"/>
    </source>
</evidence>
<gene>
    <name evidence="1" type="ORF">KYE_08648</name>
</gene>
<dbReference type="PATRIC" id="fig|1094979.3.peg.1665"/>
<sequence>MGWKDWSFISFAGFGDTQSNLTFYDESSYLFAVGLNYKF</sequence>
<dbReference type="Pfam" id="PF11059">
    <property type="entry name" value="DUF2860"/>
    <property type="match status" value="1"/>
</dbReference>
<dbReference type="Proteomes" id="UP000003208">
    <property type="component" value="Unassembled WGS sequence"/>
</dbReference>
<dbReference type="InterPro" id="IPR016896">
    <property type="entry name" value="DUF2860"/>
</dbReference>
<reference evidence="1 2" key="1">
    <citation type="journal article" date="2012" name="J. Bacteriol.">
        <title>Genome sequence of deep-sea manganese-oxidizing bacterium Marinobacter manganoxydans MnI7-9.</title>
        <authorList>
            <person name="Wang H."/>
            <person name="Li H."/>
            <person name="Shao Z."/>
            <person name="Liao S."/>
            <person name="Johnstone L."/>
            <person name="Rensing C."/>
            <person name="Wang G."/>
        </authorList>
    </citation>
    <scope>NUCLEOTIDE SEQUENCE [LARGE SCALE GENOMIC DNA]</scope>
    <source>
        <strain evidence="1 2">MnI7-9</strain>
    </source>
</reference>
<dbReference type="EMBL" id="AGTR01000032">
    <property type="protein sequence ID" value="EHJ04835.1"/>
    <property type="molecule type" value="Genomic_DNA"/>
</dbReference>
<name>G6YS91_9GAMM</name>
<evidence type="ECO:0000313" key="2">
    <source>
        <dbReference type="Proteomes" id="UP000003208"/>
    </source>
</evidence>
<dbReference type="AlphaFoldDB" id="G6YS91"/>
<dbReference type="RefSeq" id="WP_008172339.1">
    <property type="nucleotide sequence ID" value="NZ_AGTR01000032.1"/>
</dbReference>
<organism evidence="1 2">
    <name type="scientific">Marinobacter manganoxydans MnI7-9</name>
    <dbReference type="NCBI Taxonomy" id="1094979"/>
    <lineage>
        <taxon>Bacteria</taxon>
        <taxon>Pseudomonadati</taxon>
        <taxon>Pseudomonadota</taxon>
        <taxon>Gammaproteobacteria</taxon>
        <taxon>Pseudomonadales</taxon>
        <taxon>Marinobacteraceae</taxon>
        <taxon>Marinobacter</taxon>
    </lineage>
</organism>
<keyword evidence="2" id="KW-1185">Reference proteome</keyword>
<protein>
    <submittedName>
        <fullName evidence="1">Uncharacterized protein</fullName>
    </submittedName>
</protein>
<proteinExistence type="predicted"/>